<evidence type="ECO:0000256" key="3">
    <source>
        <dbReference type="ARBA" id="ARBA00012663"/>
    </source>
</evidence>
<proteinExistence type="inferred from homology"/>
<dbReference type="EMBL" id="JAFIMR010000065">
    <property type="protein sequence ID" value="KAI1851454.1"/>
    <property type="molecule type" value="Genomic_DNA"/>
</dbReference>
<feature type="chain" id="PRO_5040168851" description="beta-N-acetylhexosaminidase" evidence="5">
    <location>
        <begin position="18"/>
        <end position="712"/>
    </location>
</feature>
<accession>A0A9Q0AIY2</accession>
<keyword evidence="4" id="KW-0378">Hydrolase</keyword>
<dbReference type="InterPro" id="IPR052764">
    <property type="entry name" value="GH20_Enzymes"/>
</dbReference>
<evidence type="ECO:0000256" key="4">
    <source>
        <dbReference type="ARBA" id="ARBA00022801"/>
    </source>
</evidence>
<comment type="caution">
    <text evidence="7">The sequence shown here is derived from an EMBL/GenBank/DDBJ whole genome shotgun (WGS) entry which is preliminary data.</text>
</comment>
<dbReference type="Gene3D" id="3.30.379.10">
    <property type="entry name" value="Chitobiase/beta-hexosaminidase domain 2-like"/>
    <property type="match status" value="1"/>
</dbReference>
<dbReference type="PRINTS" id="PR00738">
    <property type="entry name" value="GLHYDRLASE20"/>
</dbReference>
<dbReference type="GO" id="GO:0005975">
    <property type="term" value="P:carbohydrate metabolic process"/>
    <property type="evidence" value="ECO:0007669"/>
    <property type="project" value="InterPro"/>
</dbReference>
<keyword evidence="8" id="KW-1185">Reference proteome</keyword>
<dbReference type="PANTHER" id="PTHR43678:SF1">
    <property type="entry name" value="BETA-N-ACETYLHEXOSAMINIDASE"/>
    <property type="match status" value="1"/>
</dbReference>
<evidence type="ECO:0000256" key="1">
    <source>
        <dbReference type="ARBA" id="ARBA00001231"/>
    </source>
</evidence>
<dbReference type="Gene3D" id="3.20.20.80">
    <property type="entry name" value="Glycosidases"/>
    <property type="match status" value="1"/>
</dbReference>
<dbReference type="SUPFAM" id="SSF51445">
    <property type="entry name" value="(Trans)glycosidases"/>
    <property type="match status" value="1"/>
</dbReference>
<dbReference type="SUPFAM" id="SSF55545">
    <property type="entry name" value="beta-N-acetylhexosaminidase-like domain"/>
    <property type="match status" value="1"/>
</dbReference>
<dbReference type="PANTHER" id="PTHR43678">
    <property type="entry name" value="PUTATIVE (AFU_ORTHOLOGUE AFUA_2G00640)-RELATED"/>
    <property type="match status" value="1"/>
</dbReference>
<evidence type="ECO:0000256" key="2">
    <source>
        <dbReference type="ARBA" id="ARBA00006285"/>
    </source>
</evidence>
<dbReference type="CDD" id="cd06564">
    <property type="entry name" value="GH20_DspB_LnbB-like"/>
    <property type="match status" value="1"/>
</dbReference>
<reference evidence="7" key="1">
    <citation type="submission" date="2021-03" db="EMBL/GenBank/DDBJ databases">
        <title>Revisited historic fungal species revealed as producer of novel bioactive compounds through whole genome sequencing and comparative genomics.</title>
        <authorList>
            <person name="Vignolle G.A."/>
            <person name="Hochenegger N."/>
            <person name="Mach R.L."/>
            <person name="Mach-Aigner A.R."/>
            <person name="Javad Rahimi M."/>
            <person name="Salim K.A."/>
            <person name="Chan C.M."/>
            <person name="Lim L.B.L."/>
            <person name="Cai F."/>
            <person name="Druzhinina I.S."/>
            <person name="U'Ren J.M."/>
            <person name="Derntl C."/>
        </authorList>
    </citation>
    <scope>NUCLEOTIDE SEQUENCE</scope>
    <source>
        <strain evidence="7">TUCIM 5799</strain>
    </source>
</reference>
<evidence type="ECO:0000256" key="5">
    <source>
        <dbReference type="SAM" id="SignalP"/>
    </source>
</evidence>
<evidence type="ECO:0000313" key="7">
    <source>
        <dbReference type="EMBL" id="KAI1851454.1"/>
    </source>
</evidence>
<name>A0A9Q0AIY2_9PEZI</name>
<evidence type="ECO:0000259" key="6">
    <source>
        <dbReference type="Pfam" id="PF00728"/>
    </source>
</evidence>
<keyword evidence="5" id="KW-0732">Signal</keyword>
<protein>
    <recommendedName>
        <fullName evidence="3">beta-N-acetylhexosaminidase</fullName>
        <ecNumber evidence="3">3.2.1.52</ecNumber>
    </recommendedName>
</protein>
<dbReference type="OrthoDB" id="428480at2759"/>
<feature type="signal peptide" evidence="5">
    <location>
        <begin position="1"/>
        <end position="17"/>
    </location>
</feature>
<dbReference type="Proteomes" id="UP000829685">
    <property type="component" value="Unassembled WGS sequence"/>
</dbReference>
<dbReference type="InterPro" id="IPR029018">
    <property type="entry name" value="Hex-like_dom2"/>
</dbReference>
<dbReference type="GO" id="GO:0004563">
    <property type="term" value="F:beta-N-acetylhexosaminidase activity"/>
    <property type="evidence" value="ECO:0007669"/>
    <property type="project" value="UniProtKB-EC"/>
</dbReference>
<gene>
    <name evidence="7" type="ORF">JX265_013201</name>
</gene>
<dbReference type="AlphaFoldDB" id="A0A9Q0AIY2"/>
<dbReference type="InterPro" id="IPR017853">
    <property type="entry name" value="GH"/>
</dbReference>
<feature type="domain" description="Glycoside hydrolase family 20 catalytic" evidence="6">
    <location>
        <begin position="177"/>
        <end position="339"/>
    </location>
</feature>
<dbReference type="Pfam" id="PF00728">
    <property type="entry name" value="Glyco_hydro_20"/>
    <property type="match status" value="1"/>
</dbReference>
<evidence type="ECO:0000313" key="8">
    <source>
        <dbReference type="Proteomes" id="UP000829685"/>
    </source>
</evidence>
<dbReference type="EC" id="3.2.1.52" evidence="3"/>
<organism evidence="7 8">
    <name type="scientific">Neoarthrinium moseri</name>
    <dbReference type="NCBI Taxonomy" id="1658444"/>
    <lineage>
        <taxon>Eukaryota</taxon>
        <taxon>Fungi</taxon>
        <taxon>Dikarya</taxon>
        <taxon>Ascomycota</taxon>
        <taxon>Pezizomycotina</taxon>
        <taxon>Sordariomycetes</taxon>
        <taxon>Xylariomycetidae</taxon>
        <taxon>Amphisphaeriales</taxon>
        <taxon>Apiosporaceae</taxon>
        <taxon>Neoarthrinium</taxon>
    </lineage>
</organism>
<comment type="catalytic activity">
    <reaction evidence="1">
        <text>Hydrolysis of terminal non-reducing N-acetyl-D-hexosamine residues in N-acetyl-beta-D-hexosaminides.</text>
        <dbReference type="EC" id="3.2.1.52"/>
    </reaction>
</comment>
<dbReference type="InterPro" id="IPR025705">
    <property type="entry name" value="Beta_hexosaminidase_sua/sub"/>
</dbReference>
<dbReference type="InterPro" id="IPR015883">
    <property type="entry name" value="Glyco_hydro_20_cat"/>
</dbReference>
<comment type="similarity">
    <text evidence="2">Belongs to the glycosyl hydrolase 20 family.</text>
</comment>
<sequence>MKCTQAFLGAIIGHAHASVFLPGIPTVPFQSNKTENFTIASVKSIIVDTRFADLVDKNGQTLIPPSLFAFAVVFANDLHDVFNISAEVSNGTSCSMSSIFLTIGVADEYIDAGGRQTSEGYSLEVSPSCTIITGASPLGAWWGTRSILQQAILSLADSGSASVPTGSGLDVPGWSTRGMMLDAGRHYYPPGFLTELCSYMSFFKQNTLHLHLSDNLYNNPNYTIDQSLELYARFRLWSEESAVAGLNLFANESYDRLTFDEIQSSCASRGITVVPEIEAPGHALVIAQWKPQLGLDGDISLLNISHPGTIPTMKDIWATFLPWFHTKVVSIGADEYTGPEADYNTFVNVMNSFIGTTSGKSIHNSTWTNVHPNVSVQHWEYFEDNPFYDYILNNYSVVNSNDDFYIVNKYAPPGGYLNTINLTKTFHGSPDGEYWRPNIFDQRNVTNNPPASNAYVLGSIVPLWNDYGYNATVYSEAYYAWREGIPALADKQWGGNLSEASFTSAFDVLHPHVPGQNLDRVIPSLSDTIVNYTLAEPTGLVAGAIADASGNSYTAYTDCVEFEATPGTPALSISGGCSVSTPLESKGRNYTLTVSLRIDSLEAPNNATLISGRDSVLMLTPNITMFAGGNHFRLNATVPQTEWFELKLIGRGNRTFAAVNNGEEMEFLAKMGINGVYFHWAEIALEAPLRIVGGRGIGWTGSFGGMSLTSIA</sequence>